<name>A0A6N7Q8V9_9BACT</name>
<keyword evidence="5" id="KW-1185">Reference proteome</keyword>
<keyword evidence="2" id="KW-0732">Signal</keyword>
<feature type="compositionally biased region" description="Low complexity" evidence="1">
    <location>
        <begin position="73"/>
        <end position="84"/>
    </location>
</feature>
<dbReference type="AlphaFoldDB" id="A0A6N7Q8V9"/>
<dbReference type="CDD" id="cd00118">
    <property type="entry name" value="LysM"/>
    <property type="match status" value="1"/>
</dbReference>
<dbReference type="InterPro" id="IPR036779">
    <property type="entry name" value="LysM_dom_sf"/>
</dbReference>
<dbReference type="RefSeq" id="WP_153824089.1">
    <property type="nucleotide sequence ID" value="NZ_WJIE01000016.1"/>
</dbReference>
<sequence length="438" mass="47934">MTHTRALASSSLVLLALAASGHARAQDTDAAPSQGGGAQVTVVQVPQAPAPPTQVVVPGYPQPGFNPDGHLPSSSRSTLDTSRSADGFDLLPDPEASETVRGTANGGFVLEGQHVPELHSVRTGDTLWDISSRYYKNPYGWPRLWAQNPQIQNPHWIYPGDQVRLRDSSDSGLPGMRRLLSGERKVAPQTVFLRDTGWLDDKKEDVWGEINGSPADKMLLAAGDDVYVQLDDKHEVAVGQLLTIFRPLVTSGDAAQKGQLISIRGTLRVDRINPQTRMVRGRVVESLDTVERGAKVGPVDRRFVVVSPVTSAEDIEAKIVAALYPHAFYGQHQVVFLDKGEKEGVKPGMRFFALRRGDRWRHTLRAAGKFATMRPVVEDDRPAQTEALAPPADENLFPDETYAELRVLKVREHTATALVTASQHEIERGAFVAARKGY</sequence>
<dbReference type="EMBL" id="WJIE01000016">
    <property type="protein sequence ID" value="MRG97311.1"/>
    <property type="molecule type" value="Genomic_DNA"/>
</dbReference>
<dbReference type="SUPFAM" id="SSF54106">
    <property type="entry name" value="LysM domain"/>
    <property type="match status" value="1"/>
</dbReference>
<proteinExistence type="predicted"/>
<protein>
    <submittedName>
        <fullName evidence="4">LysM peptidoglycan-binding domain-containing protein</fullName>
    </submittedName>
</protein>
<dbReference type="InterPro" id="IPR052196">
    <property type="entry name" value="Bact_Kbp"/>
</dbReference>
<dbReference type="OrthoDB" id="9765158at2"/>
<dbReference type="Proteomes" id="UP000440224">
    <property type="component" value="Unassembled WGS sequence"/>
</dbReference>
<accession>A0A6N7Q8V9</accession>
<gene>
    <name evidence="4" type="ORF">GF068_36100</name>
</gene>
<evidence type="ECO:0000313" key="5">
    <source>
        <dbReference type="Proteomes" id="UP000440224"/>
    </source>
</evidence>
<feature type="chain" id="PRO_5026706505" evidence="2">
    <location>
        <begin position="26"/>
        <end position="438"/>
    </location>
</feature>
<dbReference type="PANTHER" id="PTHR34700:SF4">
    <property type="entry name" value="PHAGE-LIKE ELEMENT PBSX PROTEIN XKDP"/>
    <property type="match status" value="1"/>
</dbReference>
<dbReference type="SMART" id="SM00257">
    <property type="entry name" value="LysM"/>
    <property type="match status" value="1"/>
</dbReference>
<dbReference type="Gene3D" id="3.10.350.10">
    <property type="entry name" value="LysM domain"/>
    <property type="match status" value="1"/>
</dbReference>
<comment type="caution">
    <text evidence="4">The sequence shown here is derived from an EMBL/GenBank/DDBJ whole genome shotgun (WGS) entry which is preliminary data.</text>
</comment>
<feature type="signal peptide" evidence="2">
    <location>
        <begin position="1"/>
        <end position="25"/>
    </location>
</feature>
<feature type="domain" description="LysM" evidence="3">
    <location>
        <begin position="117"/>
        <end position="165"/>
    </location>
</feature>
<evidence type="ECO:0000256" key="1">
    <source>
        <dbReference type="SAM" id="MobiDB-lite"/>
    </source>
</evidence>
<dbReference type="PANTHER" id="PTHR34700">
    <property type="entry name" value="POTASSIUM BINDING PROTEIN KBP"/>
    <property type="match status" value="1"/>
</dbReference>
<organism evidence="4 5">
    <name type="scientific">Polyangium spumosum</name>
    <dbReference type="NCBI Taxonomy" id="889282"/>
    <lineage>
        <taxon>Bacteria</taxon>
        <taxon>Pseudomonadati</taxon>
        <taxon>Myxococcota</taxon>
        <taxon>Polyangia</taxon>
        <taxon>Polyangiales</taxon>
        <taxon>Polyangiaceae</taxon>
        <taxon>Polyangium</taxon>
    </lineage>
</organism>
<feature type="compositionally biased region" description="Low complexity" evidence="1">
    <location>
        <begin position="50"/>
        <end position="59"/>
    </location>
</feature>
<evidence type="ECO:0000313" key="4">
    <source>
        <dbReference type="EMBL" id="MRG97311.1"/>
    </source>
</evidence>
<evidence type="ECO:0000256" key="2">
    <source>
        <dbReference type="SAM" id="SignalP"/>
    </source>
</evidence>
<dbReference type="PROSITE" id="PS51782">
    <property type="entry name" value="LYSM"/>
    <property type="match status" value="1"/>
</dbReference>
<dbReference type="InterPro" id="IPR018392">
    <property type="entry name" value="LysM"/>
</dbReference>
<dbReference type="Pfam" id="PF01476">
    <property type="entry name" value="LysM"/>
    <property type="match status" value="1"/>
</dbReference>
<reference evidence="4 5" key="1">
    <citation type="submission" date="2019-10" db="EMBL/GenBank/DDBJ databases">
        <title>A soil myxobacterium in the family Polyangiaceae.</title>
        <authorList>
            <person name="Li Y."/>
            <person name="Wang J."/>
        </authorList>
    </citation>
    <scope>NUCLEOTIDE SEQUENCE [LARGE SCALE GENOMIC DNA]</scope>
    <source>
        <strain evidence="4 5">DSM 14734</strain>
    </source>
</reference>
<evidence type="ECO:0000259" key="3">
    <source>
        <dbReference type="PROSITE" id="PS51782"/>
    </source>
</evidence>
<feature type="region of interest" description="Disordered" evidence="1">
    <location>
        <begin position="50"/>
        <end position="99"/>
    </location>
</feature>